<sequence>MASMSAAKKKQVSQNQLRLLMLKQKLQTQKVKKKIDSPLAKYSNNGQLSCIVCKFNIKDDSSWSDHINSKVHKENISKRKPESSKMTERLAVTTESLKRTLPKQDNSVAVPQKKLKGILKNYTSPVPSVPSDFFESPVSTKPISENVEQKNVEKMEEEPECLDDSNLDKGELPKGFFDDPMLDAKIRKEEYVSSIDEEFLKFQKEMKEENMLSEQIMADNEDEATYGRQVEEIDEQIKHWSKVIELEKKREKISLATENMNKMIIENEVEEDVESDGSDLDEFIDWRSKS</sequence>
<evidence type="ECO:0000256" key="14">
    <source>
        <dbReference type="ARBA" id="ARBA00030672"/>
    </source>
</evidence>
<evidence type="ECO:0000256" key="8">
    <source>
        <dbReference type="ARBA" id="ARBA00022771"/>
    </source>
</evidence>
<dbReference type="GO" id="GO:0008270">
    <property type="term" value="F:zinc ion binding"/>
    <property type="evidence" value="ECO:0007669"/>
    <property type="project" value="UniProtKB-KW"/>
</dbReference>
<feature type="domain" description="U1-type" evidence="16">
    <location>
        <begin position="45"/>
        <end position="79"/>
    </location>
</feature>
<dbReference type="RefSeq" id="XP_025416992.1">
    <property type="nucleotide sequence ID" value="XM_025561207.1"/>
</dbReference>
<accession>A0A8B8G1W6</accession>
<evidence type="ECO:0000256" key="7">
    <source>
        <dbReference type="ARBA" id="ARBA00022723"/>
    </source>
</evidence>
<keyword evidence="8" id="KW-0863">Zinc-finger</keyword>
<dbReference type="GO" id="GO:0044773">
    <property type="term" value="P:mitotic DNA damage checkpoint signaling"/>
    <property type="evidence" value="ECO:0007669"/>
    <property type="project" value="TreeGrafter"/>
</dbReference>
<dbReference type="AlphaFoldDB" id="A0A8B8G1W6"/>
<evidence type="ECO:0000256" key="13">
    <source>
        <dbReference type="ARBA" id="ARBA00023306"/>
    </source>
</evidence>
<dbReference type="GO" id="GO:0033260">
    <property type="term" value="P:nuclear DNA replication"/>
    <property type="evidence" value="ECO:0007669"/>
    <property type="project" value="TreeGrafter"/>
</dbReference>
<dbReference type="InterPro" id="IPR036236">
    <property type="entry name" value="Znf_C2H2_sf"/>
</dbReference>
<keyword evidence="13" id="KW-0131">Cell cycle</keyword>
<dbReference type="Pfam" id="PF12171">
    <property type="entry name" value="zf-C2H2_jaz"/>
    <property type="match status" value="1"/>
</dbReference>
<dbReference type="SMART" id="SM00451">
    <property type="entry name" value="ZnF_U1"/>
    <property type="match status" value="1"/>
</dbReference>
<proteinExistence type="predicted"/>
<dbReference type="InterPro" id="IPR022755">
    <property type="entry name" value="Znf_C2H2_jaz"/>
</dbReference>
<dbReference type="GO" id="GO:0033314">
    <property type="term" value="P:mitotic DNA replication checkpoint signaling"/>
    <property type="evidence" value="ECO:0007669"/>
    <property type="project" value="TreeGrafter"/>
</dbReference>
<keyword evidence="12" id="KW-0539">Nucleus</keyword>
<comment type="subcellular location">
    <subcellularLocation>
        <location evidence="1">Chromosome</location>
    </subcellularLocation>
    <subcellularLocation>
        <location evidence="2">Nucleus speckle</location>
    </subcellularLocation>
</comment>
<evidence type="ECO:0000256" key="6">
    <source>
        <dbReference type="ARBA" id="ARBA00022618"/>
    </source>
</evidence>
<reference evidence="18" key="1">
    <citation type="submission" date="2025-08" db="UniProtKB">
        <authorList>
            <consortium name="RefSeq"/>
        </authorList>
    </citation>
    <scope>IDENTIFICATION</scope>
    <source>
        <tissue evidence="18">Whole body</tissue>
    </source>
</reference>
<evidence type="ECO:0000256" key="15">
    <source>
        <dbReference type="SAM" id="MobiDB-lite"/>
    </source>
</evidence>
<evidence type="ECO:0000256" key="4">
    <source>
        <dbReference type="ARBA" id="ARBA00022454"/>
    </source>
</evidence>
<protein>
    <recommendedName>
        <fullName evidence="3">Zinc finger protein 830</fullName>
    </recommendedName>
    <alternativeName>
        <fullName evidence="14">Coiled-coil domain-containing protein 16</fullName>
    </alternativeName>
</protein>
<evidence type="ECO:0000256" key="3">
    <source>
        <dbReference type="ARBA" id="ARBA00017358"/>
    </source>
</evidence>
<dbReference type="SUPFAM" id="SSF57667">
    <property type="entry name" value="beta-beta-alpha zinc fingers"/>
    <property type="match status" value="1"/>
</dbReference>
<dbReference type="OrthoDB" id="77607at2759"/>
<dbReference type="GO" id="GO:0016607">
    <property type="term" value="C:nuclear speck"/>
    <property type="evidence" value="ECO:0007669"/>
    <property type="project" value="UniProtKB-SubCell"/>
</dbReference>
<evidence type="ECO:0000256" key="1">
    <source>
        <dbReference type="ARBA" id="ARBA00004286"/>
    </source>
</evidence>
<evidence type="ECO:0000313" key="17">
    <source>
        <dbReference type="Proteomes" id="UP000694846"/>
    </source>
</evidence>
<gene>
    <name evidence="18" type="primary">LOC112688145</name>
</gene>
<keyword evidence="7" id="KW-0479">Metal-binding</keyword>
<evidence type="ECO:0000256" key="5">
    <source>
        <dbReference type="ARBA" id="ARBA00022473"/>
    </source>
</evidence>
<dbReference type="InterPro" id="IPR003604">
    <property type="entry name" value="Matrin/U1-like-C_Znf_C2H2"/>
</dbReference>
<dbReference type="GO" id="GO:0005694">
    <property type="term" value="C:chromosome"/>
    <property type="evidence" value="ECO:0007669"/>
    <property type="project" value="UniProtKB-SubCell"/>
</dbReference>
<keyword evidence="6" id="KW-0132">Cell division</keyword>
<dbReference type="GeneID" id="112688145"/>
<evidence type="ECO:0000256" key="2">
    <source>
        <dbReference type="ARBA" id="ARBA00004324"/>
    </source>
</evidence>
<dbReference type="GO" id="GO:0003676">
    <property type="term" value="F:nucleic acid binding"/>
    <property type="evidence" value="ECO:0007669"/>
    <property type="project" value="InterPro"/>
</dbReference>
<evidence type="ECO:0000256" key="10">
    <source>
        <dbReference type="ARBA" id="ARBA00022833"/>
    </source>
</evidence>
<evidence type="ECO:0000256" key="12">
    <source>
        <dbReference type="ARBA" id="ARBA00023242"/>
    </source>
</evidence>
<dbReference type="GO" id="GO:0005681">
    <property type="term" value="C:spliceosomal complex"/>
    <property type="evidence" value="ECO:0007669"/>
    <property type="project" value="InterPro"/>
</dbReference>
<keyword evidence="11" id="KW-0175">Coiled coil</keyword>
<organism evidence="17 18">
    <name type="scientific">Sipha flava</name>
    <name type="common">yellow sugarcane aphid</name>
    <dbReference type="NCBI Taxonomy" id="143950"/>
    <lineage>
        <taxon>Eukaryota</taxon>
        <taxon>Metazoa</taxon>
        <taxon>Ecdysozoa</taxon>
        <taxon>Arthropoda</taxon>
        <taxon>Hexapoda</taxon>
        <taxon>Insecta</taxon>
        <taxon>Pterygota</taxon>
        <taxon>Neoptera</taxon>
        <taxon>Paraneoptera</taxon>
        <taxon>Hemiptera</taxon>
        <taxon>Sternorrhyncha</taxon>
        <taxon>Aphidomorpha</taxon>
        <taxon>Aphidoidea</taxon>
        <taxon>Aphididae</taxon>
        <taxon>Sipha</taxon>
    </lineage>
</organism>
<keyword evidence="17" id="KW-1185">Reference proteome</keyword>
<feature type="region of interest" description="Disordered" evidence="15">
    <location>
        <begin position="267"/>
        <end position="290"/>
    </location>
</feature>
<keyword evidence="4" id="KW-0158">Chromosome</keyword>
<feature type="compositionally biased region" description="Acidic residues" evidence="15">
    <location>
        <begin position="267"/>
        <end position="283"/>
    </location>
</feature>
<dbReference type="Pfam" id="PF23406">
    <property type="entry name" value="ZNF380_CC"/>
    <property type="match status" value="1"/>
</dbReference>
<name>A0A8B8G1W6_9HEMI</name>
<dbReference type="Gene3D" id="3.30.160.60">
    <property type="entry name" value="Classic Zinc Finger"/>
    <property type="match status" value="1"/>
</dbReference>
<dbReference type="PANTHER" id="PTHR13278">
    <property type="entry name" value="ZINC FINGER PROTEIN 830"/>
    <property type="match status" value="1"/>
</dbReference>
<keyword evidence="10" id="KW-0862">Zinc</keyword>
<evidence type="ECO:0000256" key="11">
    <source>
        <dbReference type="ARBA" id="ARBA00023054"/>
    </source>
</evidence>
<dbReference type="InterPro" id="IPR059039">
    <property type="entry name" value="ZNF380_CC"/>
</dbReference>
<evidence type="ECO:0000256" key="9">
    <source>
        <dbReference type="ARBA" id="ARBA00022776"/>
    </source>
</evidence>
<dbReference type="Proteomes" id="UP000694846">
    <property type="component" value="Unplaced"/>
</dbReference>
<keyword evidence="5" id="KW-0217">Developmental protein</keyword>
<dbReference type="GO" id="GO:0051301">
    <property type="term" value="P:cell division"/>
    <property type="evidence" value="ECO:0007669"/>
    <property type="project" value="UniProtKB-KW"/>
</dbReference>
<evidence type="ECO:0000259" key="16">
    <source>
        <dbReference type="SMART" id="SM00451"/>
    </source>
</evidence>
<dbReference type="PANTHER" id="PTHR13278:SF0">
    <property type="entry name" value="ZINC FINGER PROTEIN 830"/>
    <property type="match status" value="1"/>
</dbReference>
<dbReference type="InterPro" id="IPR040050">
    <property type="entry name" value="ZNF830-like"/>
</dbReference>
<evidence type="ECO:0000313" key="18">
    <source>
        <dbReference type="RefSeq" id="XP_025416992.1"/>
    </source>
</evidence>
<keyword evidence="9" id="KW-0498">Mitosis</keyword>
<feature type="region of interest" description="Disordered" evidence="15">
    <location>
        <begin position="149"/>
        <end position="168"/>
    </location>
</feature>
<feature type="compositionally biased region" description="Acidic residues" evidence="15">
    <location>
        <begin position="155"/>
        <end position="165"/>
    </location>
</feature>